<evidence type="ECO:0000313" key="8">
    <source>
        <dbReference type="Proteomes" id="UP000306327"/>
    </source>
</evidence>
<dbReference type="PROSITE" id="PS51123">
    <property type="entry name" value="OMPA_2"/>
    <property type="match status" value="1"/>
</dbReference>
<gene>
    <name evidence="7" type="ORF">EcCFBP13530_11935</name>
</gene>
<feature type="transmembrane region" description="Helical" evidence="5">
    <location>
        <begin position="429"/>
        <end position="452"/>
    </location>
</feature>
<organism evidence="7 8">
    <name type="scientific">Enterobacter cancerogenus</name>
    <dbReference type="NCBI Taxonomy" id="69218"/>
    <lineage>
        <taxon>Bacteria</taxon>
        <taxon>Pseudomonadati</taxon>
        <taxon>Pseudomonadota</taxon>
        <taxon>Gammaproteobacteria</taxon>
        <taxon>Enterobacterales</taxon>
        <taxon>Enterobacteriaceae</taxon>
        <taxon>Enterobacter</taxon>
        <taxon>Enterobacter cloacae complex</taxon>
    </lineage>
</organism>
<keyword evidence="2 4" id="KW-0472">Membrane</keyword>
<name>A0AB38P447_9ENTR</name>
<dbReference type="Gene3D" id="1.25.40.590">
    <property type="entry name" value="Type IV / VI secretion system, DotU"/>
    <property type="match status" value="1"/>
</dbReference>
<dbReference type="InterPro" id="IPR050330">
    <property type="entry name" value="Bact_OuterMem_StrucFunc"/>
</dbReference>
<protein>
    <submittedName>
        <fullName evidence="7">Cell envelope biogenesis protein OmpA</fullName>
    </submittedName>
</protein>
<evidence type="ECO:0000256" key="2">
    <source>
        <dbReference type="ARBA" id="ARBA00023136"/>
    </source>
</evidence>
<evidence type="ECO:0000256" key="1">
    <source>
        <dbReference type="ARBA" id="ARBA00004442"/>
    </source>
</evidence>
<dbReference type="Pfam" id="PF00691">
    <property type="entry name" value="OmpA"/>
    <property type="match status" value="1"/>
</dbReference>
<dbReference type="AlphaFoldDB" id="A0AB38P447"/>
<feature type="domain" description="OmpA-like" evidence="6">
    <location>
        <begin position="478"/>
        <end position="596"/>
    </location>
</feature>
<dbReference type="CDD" id="cd07185">
    <property type="entry name" value="OmpA_C-like"/>
    <property type="match status" value="1"/>
</dbReference>
<evidence type="ECO:0000259" key="6">
    <source>
        <dbReference type="PROSITE" id="PS51123"/>
    </source>
</evidence>
<evidence type="ECO:0000256" key="4">
    <source>
        <dbReference type="PROSITE-ProRule" id="PRU00473"/>
    </source>
</evidence>
<evidence type="ECO:0000256" key="5">
    <source>
        <dbReference type="SAM" id="Phobius"/>
    </source>
</evidence>
<dbReference type="GO" id="GO:0009279">
    <property type="term" value="C:cell outer membrane"/>
    <property type="evidence" value="ECO:0007669"/>
    <property type="project" value="UniProtKB-SubCell"/>
</dbReference>
<proteinExistence type="predicted"/>
<dbReference type="SUPFAM" id="SSF103088">
    <property type="entry name" value="OmpA-like"/>
    <property type="match status" value="1"/>
</dbReference>
<comment type="subcellular location">
    <subcellularLocation>
        <location evidence="1">Cell outer membrane</location>
    </subcellularLocation>
</comment>
<dbReference type="RefSeq" id="WP_137272689.1">
    <property type="nucleotide sequence ID" value="NZ_QGAL01000003.1"/>
</dbReference>
<evidence type="ECO:0000256" key="3">
    <source>
        <dbReference type="ARBA" id="ARBA00023237"/>
    </source>
</evidence>
<reference evidence="7 8" key="1">
    <citation type="journal article" date="2019" name="Sci. Rep.">
        <title>Differences in resource use lead to coexistence of seed-transmitted microbial populations.</title>
        <authorList>
            <person name="Torres-Cortes G."/>
            <person name="Garcia B.J."/>
            <person name="Compant S."/>
            <person name="Rezki S."/>
            <person name="Jones P."/>
            <person name="Preveaux A."/>
            <person name="Briand M."/>
            <person name="Roulet A."/>
            <person name="Bouchez O."/>
            <person name="Jacobson D."/>
            <person name="Barret M."/>
        </authorList>
    </citation>
    <scope>NUCLEOTIDE SEQUENCE [LARGE SCALE GENOMIC DNA]</scope>
    <source>
        <strain evidence="7 8">CFBP13530</strain>
    </source>
</reference>
<dbReference type="Proteomes" id="UP000306327">
    <property type="component" value="Unassembled WGS sequence"/>
</dbReference>
<evidence type="ECO:0000313" key="7">
    <source>
        <dbReference type="EMBL" id="TKK19045.1"/>
    </source>
</evidence>
<dbReference type="Gene3D" id="3.30.1330.60">
    <property type="entry name" value="OmpA-like domain"/>
    <property type="match status" value="1"/>
</dbReference>
<dbReference type="InterPro" id="IPR038522">
    <property type="entry name" value="T4/T6SS_DotU_sf"/>
</dbReference>
<comment type="caution">
    <text evidence="7">The sequence shown here is derived from an EMBL/GenBank/DDBJ whole genome shotgun (WGS) entry which is preliminary data.</text>
</comment>
<dbReference type="EMBL" id="QGAL01000003">
    <property type="protein sequence ID" value="TKK19045.1"/>
    <property type="molecule type" value="Genomic_DNA"/>
</dbReference>
<keyword evidence="3" id="KW-0998">Cell outer membrane</keyword>
<dbReference type="PANTHER" id="PTHR30329:SF21">
    <property type="entry name" value="LIPOPROTEIN YIAD-RELATED"/>
    <property type="match status" value="1"/>
</dbReference>
<keyword evidence="5" id="KW-0812">Transmembrane</keyword>
<sequence length="606" mass="67725">MVKSEHFFCRLIGIDTLISFDGIIPSAADFQLRLISLIEQFNKALQEENQAAEESEALCQLLCGYFDKRLMINQKDNALAWERYSLMHYFYGYTQSQADDDITSLLAALLRSDSNLMFRYARKLLTLVEQVEGQTDALTSLRATCAPRTWLMRAEAAPEPETGYADTPAASPRLMVLITGPFARKWFHHANLSTSDNGHIVWMVAEHSTTLASRLAHAQETHPPMATVALFPVLVDGVENSALLTEQLMSWQYVFTSIRLNSRLPCIPAFYTRLSQQRHSHDPDRAIWTSSLTPPPHGELTLESCFHDLVEKLNARDDGQDLYAIQRYTLGRTFIAWLAESRLMNVMQTLFKNTPLDLAGVMLADYGQGFTRHGAWSQWLEERYGILPALSATIAMPPLPPLPLPPLPEPKTVWPAPAPLVAPARRRRVLLPVIIVLLLLFACLAGGIYYYARHNIGEIREQIRQFSPFPENLAADNDASLFSLADTVPLFANGSSTLMPDSEKTLLAVVPAIRRSPEKMFLIVGHSDSTGSAATNLALSAERAQVIKEWLVAHTGLPAEQFITEGAGDTRPVANNDTKDGRAQNRRVEIIPLSRQTIKDEKDLHE</sequence>
<dbReference type="PANTHER" id="PTHR30329">
    <property type="entry name" value="STATOR ELEMENT OF FLAGELLAR MOTOR COMPLEX"/>
    <property type="match status" value="1"/>
</dbReference>
<dbReference type="InterPro" id="IPR036737">
    <property type="entry name" value="OmpA-like_sf"/>
</dbReference>
<dbReference type="PRINTS" id="PR01021">
    <property type="entry name" value="OMPADOMAIN"/>
</dbReference>
<accession>A0AB38P447</accession>
<dbReference type="InterPro" id="IPR006665">
    <property type="entry name" value="OmpA-like"/>
</dbReference>
<keyword evidence="5" id="KW-1133">Transmembrane helix</keyword>
<dbReference type="InterPro" id="IPR006664">
    <property type="entry name" value="OMP_bac"/>
</dbReference>